<dbReference type="Gene3D" id="1.10.287.4300">
    <property type="entry name" value="Stage III sporulation protein AH-like"/>
    <property type="match status" value="1"/>
</dbReference>
<reference evidence="3 4" key="1">
    <citation type="submission" date="2020-01" db="EMBL/GenBank/DDBJ databases">
        <title>Paenibacillus sp. nov., isolated from tomato rhizosphere.</title>
        <authorList>
            <person name="Weon H.-Y."/>
            <person name="Lee S.A."/>
        </authorList>
    </citation>
    <scope>NUCLEOTIDE SEQUENCE [LARGE SCALE GENOMIC DNA]</scope>
    <source>
        <strain evidence="3 4">12200R-189</strain>
    </source>
</reference>
<proteinExistence type="predicted"/>
<dbReference type="EMBL" id="CP048209">
    <property type="protein sequence ID" value="QHT60438.1"/>
    <property type="molecule type" value="Genomic_DNA"/>
</dbReference>
<feature type="transmembrane region" description="Helical" evidence="2">
    <location>
        <begin position="7"/>
        <end position="26"/>
    </location>
</feature>
<organism evidence="3 4">
    <name type="scientific">Paenibacillus lycopersici</name>
    <dbReference type="NCBI Taxonomy" id="2704462"/>
    <lineage>
        <taxon>Bacteria</taxon>
        <taxon>Bacillati</taxon>
        <taxon>Bacillota</taxon>
        <taxon>Bacilli</taxon>
        <taxon>Bacillales</taxon>
        <taxon>Paenibacillaceae</taxon>
        <taxon>Paenibacillus</taxon>
    </lineage>
</organism>
<protein>
    <submittedName>
        <fullName evidence="3">SpoIIIAH-like family protein</fullName>
    </submittedName>
</protein>
<feature type="compositionally biased region" description="Polar residues" evidence="1">
    <location>
        <begin position="37"/>
        <end position="56"/>
    </location>
</feature>
<dbReference type="Pfam" id="PF12685">
    <property type="entry name" value="SpoIIIAH"/>
    <property type="match status" value="1"/>
</dbReference>
<dbReference type="InterPro" id="IPR024232">
    <property type="entry name" value="SpoIIIAH"/>
</dbReference>
<dbReference type="InterPro" id="IPR038503">
    <property type="entry name" value="SpoIIIAH_sf"/>
</dbReference>
<evidence type="ECO:0000313" key="4">
    <source>
        <dbReference type="Proteomes" id="UP000476064"/>
    </source>
</evidence>
<dbReference type="Proteomes" id="UP000476064">
    <property type="component" value="Chromosome"/>
</dbReference>
<feature type="compositionally biased region" description="Basic and acidic residues" evidence="1">
    <location>
        <begin position="79"/>
        <end position="96"/>
    </location>
</feature>
<name>A0A6C0FTF6_9BACL</name>
<keyword evidence="2" id="KW-0472">Membrane</keyword>
<feature type="compositionally biased region" description="Low complexity" evidence="1">
    <location>
        <begin position="97"/>
        <end position="107"/>
    </location>
</feature>
<sequence>MNNKRQTIWLVSMLSLMVILSAYYLFTEDVGTPSNDIVTTDGTQKQSEASNATEASGTADDNAIVANEVTGGDAGQTETADKGKAAAEDSATKDAADSGADVSDGTATAKTDDEVLKEIEAAGGVAASVFSQMQEQRDQSYYDEYNKLMNKVSDSKVSEKDAATYMDQVNLLEDKNTKITGLEEELSKQFGNAAVVPDAGDHYKIVVQSDKLERTQADSILTMAISELGLSPDQLTVQYVK</sequence>
<dbReference type="KEGG" id="plyc:GXP70_11180"/>
<keyword evidence="2" id="KW-0812">Transmembrane</keyword>
<keyword evidence="4" id="KW-1185">Reference proteome</keyword>
<evidence type="ECO:0000256" key="2">
    <source>
        <dbReference type="SAM" id="Phobius"/>
    </source>
</evidence>
<feature type="region of interest" description="Disordered" evidence="1">
    <location>
        <begin position="37"/>
        <end position="109"/>
    </location>
</feature>
<dbReference type="AlphaFoldDB" id="A0A6C0FTF6"/>
<accession>A0A6C0FTF6</accession>
<gene>
    <name evidence="3" type="ORF">GXP70_11180</name>
</gene>
<evidence type="ECO:0000256" key="1">
    <source>
        <dbReference type="SAM" id="MobiDB-lite"/>
    </source>
</evidence>
<evidence type="ECO:0000313" key="3">
    <source>
        <dbReference type="EMBL" id="QHT60438.1"/>
    </source>
</evidence>
<keyword evidence="2" id="KW-1133">Transmembrane helix</keyword>
<dbReference type="RefSeq" id="WP_162356666.1">
    <property type="nucleotide sequence ID" value="NZ_CP048209.1"/>
</dbReference>